<comment type="caution">
    <text evidence="1">The sequence shown here is derived from an EMBL/GenBank/DDBJ whole genome shotgun (WGS) entry which is preliminary data.</text>
</comment>
<sequence>MSERSRDKADPPPRKRALVSCDRCKIRRARCIRDSPDEPCADCKMSGVSCESKLPRKQRVYGSVETLSLRYRALESLVKGLFPQDNVQDVNVLFKLATERNIPMPANDDFRPADIFSSPSQSRMSQSSQQHMSTHHSTQSMISPQTAESSRSTTTTSPMSTTRESQHNPFSEVQPARHNHEELIPTRHGVPHYFGPSSSFRLAMTIRMLRVQPFLTTDQHKPFGRRVHDRLLGQQGVDDSRSQRPQALENANGDDRRLVAIPEHAHTRDYWGLAALSVTCRSAGVCLLRSYTRLSPIVPQEHVSISSRSHVLEEFGLASGLYRHMLAYVFVLGLLIWLPAAAGARPGAVTQATHKIPRLRQIQLPAPLYDDFNSQRPGFGSPQRASSHHRPEEQLLAADWTGCTHGRPTVIDDREMSMKIPDTPLLEQRSMSAEFMTYGFEIIKLSYTIRQRAYFDSNTAEERSPSLAMAESLMRECNAFIQTIPPDLSLTWLPTTPPEQKARILLLHVYYYYTRCIVSRDFLVKKIESNIAYAEERAMPYSDEHTRTLALSEDCVESAHQSLRCILEGADLGIIGNSWLDLFFVFHSVLIVCADFLARPRDQPNTAKDSERKETVRAMLNHIRGMKLAATYKILSRIATQFANITGVAEGYESTGETSSSQGAGMRVDMHQASLGRDEASHNLAEVLNIQEDWFANATSSLGLDFFDLQQSPETLPLQAEHSAYPELYGAQPNANEVDDWTARTLRGMHTL</sequence>
<organism evidence="1 2">
    <name type="scientific">Boeremia exigua</name>
    <dbReference type="NCBI Taxonomy" id="749465"/>
    <lineage>
        <taxon>Eukaryota</taxon>
        <taxon>Fungi</taxon>
        <taxon>Dikarya</taxon>
        <taxon>Ascomycota</taxon>
        <taxon>Pezizomycotina</taxon>
        <taxon>Dothideomycetes</taxon>
        <taxon>Pleosporomycetidae</taxon>
        <taxon>Pleosporales</taxon>
        <taxon>Pleosporineae</taxon>
        <taxon>Didymellaceae</taxon>
        <taxon>Boeremia</taxon>
    </lineage>
</organism>
<protein>
    <submittedName>
        <fullName evidence="1">Uncharacterized protein</fullName>
    </submittedName>
</protein>
<proteinExistence type="predicted"/>
<dbReference type="EMBL" id="JAPHNI010000131">
    <property type="protein sequence ID" value="KAJ8115610.1"/>
    <property type="molecule type" value="Genomic_DNA"/>
</dbReference>
<name>A0ACC2IK92_9PLEO</name>
<dbReference type="Proteomes" id="UP001153331">
    <property type="component" value="Unassembled WGS sequence"/>
</dbReference>
<evidence type="ECO:0000313" key="1">
    <source>
        <dbReference type="EMBL" id="KAJ8115610.1"/>
    </source>
</evidence>
<gene>
    <name evidence="1" type="ORF">OPT61_g2783</name>
</gene>
<evidence type="ECO:0000313" key="2">
    <source>
        <dbReference type="Proteomes" id="UP001153331"/>
    </source>
</evidence>
<accession>A0ACC2IK92</accession>
<keyword evidence="2" id="KW-1185">Reference proteome</keyword>
<reference evidence="1" key="1">
    <citation type="submission" date="2022-11" db="EMBL/GenBank/DDBJ databases">
        <title>Genome Sequence of Boeremia exigua.</title>
        <authorList>
            <person name="Buettner E."/>
        </authorList>
    </citation>
    <scope>NUCLEOTIDE SEQUENCE</scope>
    <source>
        <strain evidence="1">CU02</strain>
    </source>
</reference>